<dbReference type="GO" id="GO:0012505">
    <property type="term" value="C:endomembrane system"/>
    <property type="evidence" value="ECO:0007669"/>
    <property type="project" value="UniProtKB-SubCell"/>
</dbReference>
<dbReference type="Proteomes" id="UP000195557">
    <property type="component" value="Unassembled WGS sequence"/>
</dbReference>
<dbReference type="InterPro" id="IPR003807">
    <property type="entry name" value="DUF202"/>
</dbReference>
<reference evidence="9" key="1">
    <citation type="submission" date="2017-04" db="EMBL/GenBank/DDBJ databases">
        <title>Population genomics of picophytoplankton unveils novel chromosome hypervariability.</title>
        <authorList>
            <consortium name="DOE Joint Genome Institute"/>
            <person name="Blanc-Mathieu R."/>
            <person name="Krasovec M."/>
            <person name="Hebrard M."/>
            <person name="Yau S."/>
            <person name="Desgranges E."/>
            <person name="Martin J."/>
            <person name="Schackwitz W."/>
            <person name="Kuo A."/>
            <person name="Salin G."/>
            <person name="Donnadieu C."/>
            <person name="Desdevises Y."/>
            <person name="Sanchez-Ferandin S."/>
            <person name="Moreau H."/>
            <person name="Rivals E."/>
            <person name="Grigoriev I.V."/>
            <person name="Grimsley N."/>
            <person name="Eyre-Walker A."/>
            <person name="Piganeau G."/>
        </authorList>
    </citation>
    <scope>NUCLEOTIDE SEQUENCE [LARGE SCALE GENOMIC DNA]</scope>
    <source>
        <strain evidence="9">RCC 1115</strain>
    </source>
</reference>
<dbReference type="KEGG" id="ota:OT_ostta08g00090"/>
<dbReference type="InterPro" id="IPR042267">
    <property type="entry name" value="VTC_sf"/>
</dbReference>
<feature type="transmembrane region" description="Helical" evidence="6">
    <location>
        <begin position="579"/>
        <end position="599"/>
    </location>
</feature>
<dbReference type="Gene3D" id="3.20.100.30">
    <property type="entry name" value="VTC, catalytic tunnel domain"/>
    <property type="match status" value="1"/>
</dbReference>
<evidence type="ECO:0000256" key="1">
    <source>
        <dbReference type="ARBA" id="ARBA00004127"/>
    </source>
</evidence>
<dbReference type="RefSeq" id="XP_003080582.2">
    <property type="nucleotide sequence ID" value="XM_003080534.2"/>
</dbReference>
<accession>A0A1Y5IB07</accession>
<dbReference type="InterPro" id="IPR051572">
    <property type="entry name" value="VTC_Complex_Subunit"/>
</dbReference>
<dbReference type="EMBL" id="KZ155780">
    <property type="protein sequence ID" value="OUS46768.1"/>
    <property type="molecule type" value="Genomic_DNA"/>
</dbReference>
<evidence type="ECO:0000259" key="7">
    <source>
        <dbReference type="Pfam" id="PF02656"/>
    </source>
</evidence>
<dbReference type="eggNOG" id="KOG4580">
    <property type="taxonomic scope" value="Eukaryota"/>
</dbReference>
<feature type="transmembrane region" description="Helical" evidence="6">
    <location>
        <begin position="669"/>
        <end position="694"/>
    </location>
</feature>
<dbReference type="OMA" id="NVNAYMR"/>
<name>A0A1Y5IB07_OSTTA</name>
<dbReference type="Pfam" id="PF02656">
    <property type="entry name" value="DUF202"/>
    <property type="match status" value="1"/>
</dbReference>
<keyword evidence="3 6" id="KW-1133">Transmembrane helix</keyword>
<feature type="compositionally biased region" description="Basic residues" evidence="5">
    <location>
        <begin position="43"/>
        <end position="52"/>
    </location>
</feature>
<evidence type="ECO:0000256" key="3">
    <source>
        <dbReference type="ARBA" id="ARBA00022989"/>
    </source>
</evidence>
<dbReference type="GO" id="GO:0006799">
    <property type="term" value="P:polyphosphate biosynthetic process"/>
    <property type="evidence" value="ECO:0007669"/>
    <property type="project" value="UniProtKB-ARBA"/>
</dbReference>
<feature type="region of interest" description="Disordered" evidence="5">
    <location>
        <begin position="1"/>
        <end position="52"/>
    </location>
</feature>
<evidence type="ECO:0000313" key="9">
    <source>
        <dbReference type="EMBL" id="OUS46768.1"/>
    </source>
</evidence>
<evidence type="ECO:0000256" key="5">
    <source>
        <dbReference type="SAM" id="MobiDB-lite"/>
    </source>
</evidence>
<organism evidence="9">
    <name type="scientific">Ostreococcus tauri</name>
    <name type="common">Marine green alga</name>
    <dbReference type="NCBI Taxonomy" id="70448"/>
    <lineage>
        <taxon>Eukaryota</taxon>
        <taxon>Viridiplantae</taxon>
        <taxon>Chlorophyta</taxon>
        <taxon>Mamiellophyceae</taxon>
        <taxon>Mamiellales</taxon>
        <taxon>Bathycoccaceae</taxon>
        <taxon>Ostreococcus</taxon>
    </lineage>
</organism>
<evidence type="ECO:0000256" key="4">
    <source>
        <dbReference type="ARBA" id="ARBA00023136"/>
    </source>
</evidence>
<dbReference type="AlphaFoldDB" id="A0A1Y5IB07"/>
<dbReference type="eggNOG" id="KOG1161">
    <property type="taxonomic scope" value="Eukaryota"/>
</dbReference>
<feature type="domain" description="VTC" evidence="8">
    <location>
        <begin position="222"/>
        <end position="473"/>
    </location>
</feature>
<dbReference type="OrthoDB" id="6493944at2759"/>
<sequence>MRRRRRHRARVGVRPPARVDDRSRSRPRSVAPVDGSSASCGRTVRRGVPRRGSKTTIAVASVGRSIGRSIDRSVDWSVDRSVGRSIETSIERSVGRRVTIRGVELEMARAYEDALGRAPREGTVREARAYAGRALARERGEGLDGSKEEMEAKCARVAMISRYLSRALEKRAGVGEEEDARDALKTRADFDVLVRELSAAYARYRGDDDSNVSWCPPSTFERRTVKYWVHPRDVVPLQLEILKRLPILDFRDQRVGKDDREKDQRDVSDRSMITSVYLDNSNCEVYRSRLVRDQGATLVRCRWYGGGRWDDVFIERKTHHESWSGEKSVKERVKISRATAVSIFDGHTPLRDLPASDSDLINEVRSLEIDRRNIKPVLMTKYRRTAFQRSDGNQIRISIDTELQWRDVRDLGTRAISKSSLHDFSPPFAYAVLEVKLSCSEEEELMEWIDEVTSTFDVIQVHKFSKFLHGCAMHFPRDALHTLPHWYAIQMTVGAKARAHSEKESPDLDIERTESSSSFTELLRTLTSAVVCRQKAKASLGSSKKEDEGRDDVEAPEMRRRYMPVKVEPKTFFANERTLLQWLSMSILLLFLALGLMAVDFGGGDGGAVPFADASNASYTMRGHSFAGAVCGMIIAPIAILFMLYALWTYMVRAWRIARREPSTRYDDVFGPVALVAILVVVATTAVILSAISVDWNNVRYDRL</sequence>
<dbReference type="PANTHER" id="PTHR46140">
    <property type="entry name" value="VACUOLAR TRANSPORTER CHAPERONE 1-RELATED"/>
    <property type="match status" value="1"/>
</dbReference>
<feature type="domain" description="DUF202" evidence="7">
    <location>
        <begin position="570"/>
        <end position="654"/>
    </location>
</feature>
<dbReference type="InterPro" id="IPR018966">
    <property type="entry name" value="VTC_domain"/>
</dbReference>
<dbReference type="Pfam" id="PF09359">
    <property type="entry name" value="VTC"/>
    <property type="match status" value="1"/>
</dbReference>
<feature type="transmembrane region" description="Helical" evidence="6">
    <location>
        <begin position="626"/>
        <end position="648"/>
    </location>
</feature>
<protein>
    <submittedName>
        <fullName evidence="9">Vacuolar transporter chaperone</fullName>
    </submittedName>
</protein>
<proteinExistence type="predicted"/>
<dbReference type="CDD" id="cd07751">
    <property type="entry name" value="PolyPPase_VTC4_like"/>
    <property type="match status" value="1"/>
</dbReference>
<keyword evidence="2 6" id="KW-0812">Transmembrane</keyword>
<keyword evidence="4 6" id="KW-0472">Membrane</keyword>
<feature type="compositionally biased region" description="Basic residues" evidence="5">
    <location>
        <begin position="1"/>
        <end position="11"/>
    </location>
</feature>
<gene>
    <name evidence="9" type="ORF">BE221DRAFT_72624</name>
</gene>
<evidence type="ECO:0000256" key="6">
    <source>
        <dbReference type="SAM" id="Phobius"/>
    </source>
</evidence>
<dbReference type="PANTHER" id="PTHR46140:SF1">
    <property type="entry name" value="VACUOLAR TRANSPORTER CHAPERONE COMPLEX SUBUNIT 4-RELATED"/>
    <property type="match status" value="1"/>
</dbReference>
<evidence type="ECO:0000256" key="2">
    <source>
        <dbReference type="ARBA" id="ARBA00022692"/>
    </source>
</evidence>
<evidence type="ECO:0000259" key="8">
    <source>
        <dbReference type="Pfam" id="PF09359"/>
    </source>
</evidence>
<comment type="subcellular location">
    <subcellularLocation>
        <location evidence="1">Endomembrane system</location>
        <topology evidence="1">Multi-pass membrane protein</topology>
    </subcellularLocation>
</comment>